<keyword evidence="6 10" id="KW-0297">G-protein coupled receptor</keyword>
<dbReference type="FunFam" id="1.20.1070.10:FF:000410">
    <property type="entry name" value="Olfactory receptor 1348"/>
    <property type="match status" value="1"/>
</dbReference>
<comment type="similarity">
    <text evidence="10">Belongs to the G-protein coupled receptor 1 family.</text>
</comment>
<dbReference type="PROSITE" id="PS50262">
    <property type="entry name" value="G_PROTEIN_RECEP_F1_2"/>
    <property type="match status" value="1"/>
</dbReference>
<feature type="domain" description="G-protein coupled receptors family 1 profile" evidence="12">
    <location>
        <begin position="41"/>
        <end position="152"/>
    </location>
</feature>
<evidence type="ECO:0000256" key="4">
    <source>
        <dbReference type="ARBA" id="ARBA00022725"/>
    </source>
</evidence>
<dbReference type="GO" id="GO:0016020">
    <property type="term" value="C:membrane"/>
    <property type="evidence" value="ECO:0007669"/>
    <property type="project" value="UniProtKB-SubCell"/>
</dbReference>
<dbReference type="PRINTS" id="PR00237">
    <property type="entry name" value="GPCRRHODOPSN"/>
</dbReference>
<accession>A0AA41N412</accession>
<comment type="caution">
    <text evidence="13">The sequence shown here is derived from an EMBL/GenBank/DDBJ whole genome shotgun (WGS) entry which is preliminary data.</text>
</comment>
<dbReference type="PROSITE" id="PS00237">
    <property type="entry name" value="G_PROTEIN_RECEP_F1_1"/>
    <property type="match status" value="1"/>
</dbReference>
<feature type="transmembrane region" description="Helical" evidence="11">
    <location>
        <begin position="57"/>
        <end position="78"/>
    </location>
</feature>
<evidence type="ECO:0000256" key="1">
    <source>
        <dbReference type="ARBA" id="ARBA00004141"/>
    </source>
</evidence>
<evidence type="ECO:0000256" key="10">
    <source>
        <dbReference type="RuleBase" id="RU000688"/>
    </source>
</evidence>
<evidence type="ECO:0000256" key="8">
    <source>
        <dbReference type="ARBA" id="ARBA00023170"/>
    </source>
</evidence>
<dbReference type="Proteomes" id="UP001166674">
    <property type="component" value="Unassembled WGS sequence"/>
</dbReference>
<dbReference type="Gene3D" id="1.20.1070.10">
    <property type="entry name" value="Rhodopsin 7-helix transmembrane proteins"/>
    <property type="match status" value="1"/>
</dbReference>
<keyword evidence="9 10" id="KW-0807">Transducer</keyword>
<name>A0AA41N412_SCICA</name>
<dbReference type="SUPFAM" id="SSF81321">
    <property type="entry name" value="Family A G protein-coupled receptor-like"/>
    <property type="match status" value="1"/>
</dbReference>
<keyword evidence="7 11" id="KW-0472">Membrane</keyword>
<dbReference type="GO" id="GO:0004984">
    <property type="term" value="F:olfactory receptor activity"/>
    <property type="evidence" value="ECO:0007669"/>
    <property type="project" value="InterPro"/>
</dbReference>
<evidence type="ECO:0000256" key="6">
    <source>
        <dbReference type="ARBA" id="ARBA00023040"/>
    </source>
</evidence>
<feature type="transmembrane region" description="Helical" evidence="11">
    <location>
        <begin position="98"/>
        <end position="120"/>
    </location>
</feature>
<keyword evidence="2" id="KW-0716">Sensory transduction</keyword>
<keyword evidence="5 11" id="KW-1133">Transmembrane helix</keyword>
<dbReference type="EMBL" id="JAATJV010384877">
    <property type="protein sequence ID" value="MBZ3883014.1"/>
    <property type="molecule type" value="Genomic_DNA"/>
</dbReference>
<dbReference type="InterPro" id="IPR017452">
    <property type="entry name" value="GPCR_Rhodpsn_7TM"/>
</dbReference>
<evidence type="ECO:0000256" key="3">
    <source>
        <dbReference type="ARBA" id="ARBA00022692"/>
    </source>
</evidence>
<evidence type="ECO:0000256" key="11">
    <source>
        <dbReference type="SAM" id="Phobius"/>
    </source>
</evidence>
<evidence type="ECO:0000256" key="2">
    <source>
        <dbReference type="ARBA" id="ARBA00022606"/>
    </source>
</evidence>
<dbReference type="InterPro" id="IPR000276">
    <property type="entry name" value="GPCR_Rhodpsn"/>
</dbReference>
<evidence type="ECO:0000313" key="14">
    <source>
        <dbReference type="Proteomes" id="UP001166674"/>
    </source>
</evidence>
<comment type="subcellular location">
    <subcellularLocation>
        <location evidence="1">Membrane</location>
        <topology evidence="1">Multi-pass membrane protein</topology>
    </subcellularLocation>
</comment>
<sequence length="152" mass="16946">MEKDNATLLTEFVLIGLTDQPLWKLSLFLGFLVIYLITMVGNLGLISLIWNDSQLHIPMYLFLGNLVFVDAWISSTVTPKTLVIFLVRSKMISLSECLVQFFSFAFSVTTECFILAAMAYDRYAAICHPLLNPVIIVGVSRAPSLRHGQDGA</sequence>
<reference evidence="13" key="1">
    <citation type="submission" date="2020-03" db="EMBL/GenBank/DDBJ databases">
        <title>Studies in the Genomics of Life Span.</title>
        <authorList>
            <person name="Glass D."/>
        </authorList>
    </citation>
    <scope>NUCLEOTIDE SEQUENCE</scope>
    <source>
        <strain evidence="13">SUZIE</strain>
        <tissue evidence="13">Muscle</tissue>
    </source>
</reference>
<keyword evidence="4" id="KW-0552">Olfaction</keyword>
<evidence type="ECO:0000256" key="5">
    <source>
        <dbReference type="ARBA" id="ARBA00022989"/>
    </source>
</evidence>
<dbReference type="Pfam" id="PF13853">
    <property type="entry name" value="7tm_4"/>
    <property type="match status" value="1"/>
</dbReference>
<protein>
    <submittedName>
        <fullName evidence="13">Olfactory receptor 5H2</fullName>
    </submittedName>
</protein>
<evidence type="ECO:0000256" key="9">
    <source>
        <dbReference type="ARBA" id="ARBA00023224"/>
    </source>
</evidence>
<keyword evidence="8 10" id="KW-0675">Receptor</keyword>
<evidence type="ECO:0000259" key="12">
    <source>
        <dbReference type="PROSITE" id="PS50262"/>
    </source>
</evidence>
<dbReference type="PANTHER" id="PTHR48018">
    <property type="entry name" value="OLFACTORY RECEPTOR"/>
    <property type="match status" value="1"/>
</dbReference>
<dbReference type="GO" id="GO:0004930">
    <property type="term" value="F:G protein-coupled receptor activity"/>
    <property type="evidence" value="ECO:0007669"/>
    <property type="project" value="UniProtKB-KW"/>
</dbReference>
<gene>
    <name evidence="13" type="ORF">SUZIE_170820</name>
</gene>
<keyword evidence="3 10" id="KW-0812">Transmembrane</keyword>
<dbReference type="InterPro" id="IPR000725">
    <property type="entry name" value="Olfact_rcpt"/>
</dbReference>
<dbReference type="AlphaFoldDB" id="A0AA41N412"/>
<evidence type="ECO:0000256" key="7">
    <source>
        <dbReference type="ARBA" id="ARBA00023136"/>
    </source>
</evidence>
<proteinExistence type="inferred from homology"/>
<keyword evidence="14" id="KW-1185">Reference proteome</keyword>
<evidence type="ECO:0000313" key="13">
    <source>
        <dbReference type="EMBL" id="MBZ3883014.1"/>
    </source>
</evidence>
<organism evidence="13 14">
    <name type="scientific">Sciurus carolinensis</name>
    <name type="common">Eastern gray squirrel</name>
    <dbReference type="NCBI Taxonomy" id="30640"/>
    <lineage>
        <taxon>Eukaryota</taxon>
        <taxon>Metazoa</taxon>
        <taxon>Chordata</taxon>
        <taxon>Craniata</taxon>
        <taxon>Vertebrata</taxon>
        <taxon>Euteleostomi</taxon>
        <taxon>Mammalia</taxon>
        <taxon>Eutheria</taxon>
        <taxon>Euarchontoglires</taxon>
        <taxon>Glires</taxon>
        <taxon>Rodentia</taxon>
        <taxon>Sciuromorpha</taxon>
        <taxon>Sciuridae</taxon>
        <taxon>Sciurinae</taxon>
        <taxon>Sciurini</taxon>
        <taxon>Sciurus</taxon>
    </lineage>
</organism>
<feature type="transmembrane region" description="Helical" evidence="11">
    <location>
        <begin position="27"/>
        <end position="50"/>
    </location>
</feature>